<accession>X1RRZ4</accession>
<protein>
    <submittedName>
        <fullName evidence="1">Uncharacterized protein</fullName>
    </submittedName>
</protein>
<name>X1RRZ4_9ZZZZ</name>
<proteinExistence type="predicted"/>
<dbReference type="AlphaFoldDB" id="X1RRZ4"/>
<evidence type="ECO:0000313" key="1">
    <source>
        <dbReference type="EMBL" id="GAI83433.1"/>
    </source>
</evidence>
<gene>
    <name evidence="1" type="ORF">S12H4_19374</name>
</gene>
<comment type="caution">
    <text evidence="1">The sequence shown here is derived from an EMBL/GenBank/DDBJ whole genome shotgun (WGS) entry which is preliminary data.</text>
</comment>
<dbReference type="EMBL" id="BARW01009682">
    <property type="protein sequence ID" value="GAI83433.1"/>
    <property type="molecule type" value="Genomic_DNA"/>
</dbReference>
<organism evidence="1">
    <name type="scientific">marine sediment metagenome</name>
    <dbReference type="NCBI Taxonomy" id="412755"/>
    <lineage>
        <taxon>unclassified sequences</taxon>
        <taxon>metagenomes</taxon>
        <taxon>ecological metagenomes</taxon>
    </lineage>
</organism>
<reference evidence="1" key="1">
    <citation type="journal article" date="2014" name="Front. Microbiol.">
        <title>High frequency of phylogenetically diverse reductive dehalogenase-homologous genes in deep subseafloor sedimentary metagenomes.</title>
        <authorList>
            <person name="Kawai M."/>
            <person name="Futagami T."/>
            <person name="Toyoda A."/>
            <person name="Takaki Y."/>
            <person name="Nishi S."/>
            <person name="Hori S."/>
            <person name="Arai W."/>
            <person name="Tsubouchi T."/>
            <person name="Morono Y."/>
            <person name="Uchiyama I."/>
            <person name="Ito T."/>
            <person name="Fujiyama A."/>
            <person name="Inagaki F."/>
            <person name="Takami H."/>
        </authorList>
    </citation>
    <scope>NUCLEOTIDE SEQUENCE</scope>
    <source>
        <strain evidence="1">Expedition CK06-06</strain>
    </source>
</reference>
<sequence length="66" mass="7435">MDYELDNRLQKLIGEHKINLMSPKGLLEISVATIEVVKAHLIACGPYDDYILSAMDTTSNKLRTSR</sequence>